<dbReference type="InterPro" id="IPR000595">
    <property type="entry name" value="cNMP-bd_dom"/>
</dbReference>
<evidence type="ECO:0000256" key="3">
    <source>
        <dbReference type="ARBA" id="ARBA00022692"/>
    </source>
</evidence>
<evidence type="ECO:0000259" key="8">
    <source>
        <dbReference type="PROSITE" id="PS50042"/>
    </source>
</evidence>
<dbReference type="SUPFAM" id="SSF51206">
    <property type="entry name" value="cAMP-binding domain-like"/>
    <property type="match status" value="1"/>
</dbReference>
<keyword evidence="6 7" id="KW-0472">Membrane</keyword>
<dbReference type="CDD" id="cd00038">
    <property type="entry name" value="CAP_ED"/>
    <property type="match status" value="1"/>
</dbReference>
<evidence type="ECO:0000256" key="7">
    <source>
        <dbReference type="SAM" id="Phobius"/>
    </source>
</evidence>
<accession>W7XGM7</accession>
<keyword evidence="3 7" id="KW-0812">Transmembrane</keyword>
<evidence type="ECO:0000313" key="10">
    <source>
        <dbReference type="Proteomes" id="UP000009168"/>
    </source>
</evidence>
<evidence type="ECO:0000256" key="4">
    <source>
        <dbReference type="ARBA" id="ARBA00022989"/>
    </source>
</evidence>
<keyword evidence="10" id="KW-1185">Reference proteome</keyword>
<sequence length="1002" mass="118650">MNMTEHEIISTLKEVSQPSNFYHENSIQLNLSSQRQENQYEIQNEGAINRRKIFQRDQQIQKDNFKKDFRSISVQDEQPSLSVQQSFLIDPETIQRFDEAQDQQKQNLNYLIANLEDINIQTDNFTLESQFVQKNVTESVFTHQIYEDDSKQSCNQKPQHTLSNISRPRKTTIFYDFQQIKSKKYEENSQISQKIQRINEHFRFYNRFPITYELVQLVSMLLIIAHLFGCGFYYIGDNLQGSYINQQRQTNWVEANNLKDQDLFTKYLTTLYYCVITMITVGYGDITPISIYEKAYVIGMALISCGVFAYSVNTVGNIFSKLREQNVSYQKEQFELINYMEFRNIKKQTQMKILKYLEYIKKGKDENKYQAMEILSQFPQNLREEVQREYFYKILKGDSFLAKQFSEKFLIQLSLKMKEKTYGPWEKLVSRGSLIDNLYFIIKGQIAYSSDNRENNKFIVDIPFNITMIDFRLFASRKIPHISVSCKSVTQVASISYSDFVEIIKQHALDYEKFCFLKDQYLNDRRYDYPCLSCSFYGHSITDCPQLHYKIESSQYFYKKTLPSTQIRQNFQRLEKKSLNSIIYKALISKCLKSLRLQKLSEKYESFKNIKILDEIEKYEDDKLFFFNFPKIIQNKYLRKKSVTSKSQYSQSKSEGNELDETSECSYDNTETQVKFPSVLSQEKIIQMQKSQYNNINIPSHDNNYSESLIPQIFNNANIRLQDSIELSNMNLKDAHFELREQAISEIQEKETETVNNTMTYTENNNKITSSTIISNDPYLQIIVNQNQNTNASKSAFQNEANEEKFQGQYTEIKRRKVSRDSSLNFQTVQKQIKHDILESMKQMQDLLVSLINDRNKKKRFTKNKFSINIQNQRKNALLSSPNIVPQQEDIDEEQLTQFFKNNVAFNKDIPENDNQIFQNIHLLGKLNFKFDQMKEFQIYYPKNNFGNVIKAYKKIQNQKYTKHKVKRNKANTEFNTPQNQQQNDIFKKIQNLDQNSNITKN</sequence>
<evidence type="ECO:0000256" key="6">
    <source>
        <dbReference type="ARBA" id="ARBA00023136"/>
    </source>
</evidence>
<protein>
    <submittedName>
        <fullName evidence="9">Cation channel family protein</fullName>
    </submittedName>
</protein>
<dbReference type="KEGG" id="tet:TTHERM_000470735"/>
<dbReference type="SUPFAM" id="SSF81324">
    <property type="entry name" value="Voltage-gated potassium channels"/>
    <property type="match status" value="1"/>
</dbReference>
<dbReference type="InterPro" id="IPR050818">
    <property type="entry name" value="KCNH_animal-type"/>
</dbReference>
<dbReference type="OrthoDB" id="2152421at2759"/>
<dbReference type="InParanoid" id="W7XGM7"/>
<dbReference type="EMBL" id="GG662622">
    <property type="protein sequence ID" value="EWS73306.1"/>
    <property type="molecule type" value="Genomic_DNA"/>
</dbReference>
<dbReference type="PROSITE" id="PS50042">
    <property type="entry name" value="CNMP_BINDING_3"/>
    <property type="match status" value="1"/>
</dbReference>
<evidence type="ECO:0000256" key="1">
    <source>
        <dbReference type="ARBA" id="ARBA00004141"/>
    </source>
</evidence>
<dbReference type="InterPro" id="IPR014710">
    <property type="entry name" value="RmlC-like_jellyroll"/>
</dbReference>
<feature type="transmembrane region" description="Helical" evidence="7">
    <location>
        <begin position="264"/>
        <end position="283"/>
    </location>
</feature>
<dbReference type="AlphaFoldDB" id="W7XGM7"/>
<dbReference type="Proteomes" id="UP000009168">
    <property type="component" value="Unassembled WGS sequence"/>
</dbReference>
<dbReference type="GO" id="GO:0005249">
    <property type="term" value="F:voltage-gated potassium channel activity"/>
    <property type="evidence" value="ECO:0007669"/>
    <property type="project" value="TreeGrafter"/>
</dbReference>
<reference evidence="10" key="1">
    <citation type="journal article" date="2006" name="PLoS Biol.">
        <title>Macronuclear genome sequence of the ciliate Tetrahymena thermophila, a model eukaryote.</title>
        <authorList>
            <person name="Eisen J.A."/>
            <person name="Coyne R.S."/>
            <person name="Wu M."/>
            <person name="Wu D."/>
            <person name="Thiagarajan M."/>
            <person name="Wortman J.R."/>
            <person name="Badger J.H."/>
            <person name="Ren Q."/>
            <person name="Amedeo P."/>
            <person name="Jones K.M."/>
            <person name="Tallon L.J."/>
            <person name="Delcher A.L."/>
            <person name="Salzberg S.L."/>
            <person name="Silva J.C."/>
            <person name="Haas B.J."/>
            <person name="Majoros W.H."/>
            <person name="Farzad M."/>
            <person name="Carlton J.M."/>
            <person name="Smith R.K. Jr."/>
            <person name="Garg J."/>
            <person name="Pearlman R.E."/>
            <person name="Karrer K.M."/>
            <person name="Sun L."/>
            <person name="Manning G."/>
            <person name="Elde N.C."/>
            <person name="Turkewitz A.P."/>
            <person name="Asai D.J."/>
            <person name="Wilkes D.E."/>
            <person name="Wang Y."/>
            <person name="Cai H."/>
            <person name="Collins K."/>
            <person name="Stewart B.A."/>
            <person name="Lee S.R."/>
            <person name="Wilamowska K."/>
            <person name="Weinberg Z."/>
            <person name="Ruzzo W.L."/>
            <person name="Wloga D."/>
            <person name="Gaertig J."/>
            <person name="Frankel J."/>
            <person name="Tsao C.-C."/>
            <person name="Gorovsky M.A."/>
            <person name="Keeling P.J."/>
            <person name="Waller R.F."/>
            <person name="Patron N.J."/>
            <person name="Cherry J.M."/>
            <person name="Stover N.A."/>
            <person name="Krieger C.J."/>
            <person name="del Toro C."/>
            <person name="Ryder H.F."/>
            <person name="Williamson S.C."/>
            <person name="Barbeau R.A."/>
            <person name="Hamilton E.P."/>
            <person name="Orias E."/>
        </authorList>
    </citation>
    <scope>NUCLEOTIDE SEQUENCE [LARGE SCALE GENOMIC DNA]</scope>
    <source>
        <strain evidence="10">SB210</strain>
    </source>
</reference>
<dbReference type="Gene3D" id="2.60.120.10">
    <property type="entry name" value="Jelly Rolls"/>
    <property type="match status" value="1"/>
</dbReference>
<proteinExistence type="predicted"/>
<dbReference type="PANTHER" id="PTHR10217">
    <property type="entry name" value="VOLTAGE AND LIGAND GATED POTASSIUM CHANNEL"/>
    <property type="match status" value="1"/>
</dbReference>
<keyword evidence="5" id="KW-0406">Ion transport</keyword>
<feature type="transmembrane region" description="Helical" evidence="7">
    <location>
        <begin position="295"/>
        <end position="312"/>
    </location>
</feature>
<keyword evidence="4 7" id="KW-1133">Transmembrane helix</keyword>
<keyword evidence="2" id="KW-0813">Transport</keyword>
<dbReference type="Pfam" id="PF00520">
    <property type="entry name" value="Ion_trans"/>
    <property type="match status" value="1"/>
</dbReference>
<dbReference type="InterPro" id="IPR018490">
    <property type="entry name" value="cNMP-bd_dom_sf"/>
</dbReference>
<dbReference type="InterPro" id="IPR005821">
    <property type="entry name" value="Ion_trans_dom"/>
</dbReference>
<evidence type="ECO:0000313" key="9">
    <source>
        <dbReference type="EMBL" id="EWS73306.1"/>
    </source>
</evidence>
<organism evidence="9 10">
    <name type="scientific">Tetrahymena thermophila (strain SB210)</name>
    <dbReference type="NCBI Taxonomy" id="312017"/>
    <lineage>
        <taxon>Eukaryota</taxon>
        <taxon>Sar</taxon>
        <taxon>Alveolata</taxon>
        <taxon>Ciliophora</taxon>
        <taxon>Intramacronucleata</taxon>
        <taxon>Oligohymenophorea</taxon>
        <taxon>Hymenostomatida</taxon>
        <taxon>Tetrahymenina</taxon>
        <taxon>Tetrahymenidae</taxon>
        <taxon>Tetrahymena</taxon>
    </lineage>
</organism>
<dbReference type="RefSeq" id="XP_012654155.1">
    <property type="nucleotide sequence ID" value="XM_012798701.1"/>
</dbReference>
<evidence type="ECO:0000256" key="2">
    <source>
        <dbReference type="ARBA" id="ARBA00022448"/>
    </source>
</evidence>
<dbReference type="PANTHER" id="PTHR10217:SF435">
    <property type="entry name" value="POTASSIUM VOLTAGE-GATED CHANNEL PROTEIN EAG"/>
    <property type="match status" value="1"/>
</dbReference>
<dbReference type="Gene3D" id="1.10.287.70">
    <property type="match status" value="1"/>
</dbReference>
<dbReference type="GO" id="GO:0042391">
    <property type="term" value="P:regulation of membrane potential"/>
    <property type="evidence" value="ECO:0007669"/>
    <property type="project" value="TreeGrafter"/>
</dbReference>
<dbReference type="Gene3D" id="1.10.287.630">
    <property type="entry name" value="Helix hairpin bin"/>
    <property type="match status" value="1"/>
</dbReference>
<feature type="domain" description="Cyclic nucleotide-binding" evidence="8">
    <location>
        <begin position="401"/>
        <end position="504"/>
    </location>
</feature>
<gene>
    <name evidence="9" type="ORF">TTHERM_000470735</name>
</gene>
<name>W7XGM7_TETTS</name>
<dbReference type="GO" id="GO:0005886">
    <property type="term" value="C:plasma membrane"/>
    <property type="evidence" value="ECO:0007669"/>
    <property type="project" value="TreeGrafter"/>
</dbReference>
<dbReference type="GeneID" id="24439147"/>
<feature type="transmembrane region" description="Helical" evidence="7">
    <location>
        <begin position="214"/>
        <end position="235"/>
    </location>
</feature>
<evidence type="ECO:0000256" key="5">
    <source>
        <dbReference type="ARBA" id="ARBA00023065"/>
    </source>
</evidence>
<comment type="subcellular location">
    <subcellularLocation>
        <location evidence="1">Membrane</location>
        <topology evidence="1">Multi-pass membrane protein</topology>
    </subcellularLocation>
</comment>